<keyword evidence="3" id="KW-1185">Reference proteome</keyword>
<dbReference type="PANTHER" id="PTHR43383:SF2">
    <property type="entry name" value="AMIDOHYDROLASE 2 FAMILY PROTEIN"/>
    <property type="match status" value="1"/>
</dbReference>
<dbReference type="OrthoDB" id="7473114at2759"/>
<dbReference type="InterPro" id="IPR013103">
    <property type="entry name" value="RVT_2"/>
</dbReference>
<gene>
    <name evidence="2" type="ORF">MERR_LOCUS21579</name>
</gene>
<dbReference type="AlphaFoldDB" id="A0A6D2J3D2"/>
<sequence length="218" mass="24575">MTTRRKNHISKPNPKYNYSALLATSFPTEPRTLNQAPKDRRWRGAMSTEIDAFAVNRTFNLARLVAKGYNQEHGSDYIGTFSPVVKGTTIHTVLDITVSRSWPLLQLDVNNAFLQGTLTEEVYMDQPPGFVDADHPDYVCRLNKAVYGLKQAPRAWYTELSTFLVSLGFTNSLVDTSMFVLKTGVDFIYLLVYVDDILITGSSTPGINRVLQQIAERF</sequence>
<proteinExistence type="predicted"/>
<evidence type="ECO:0000313" key="2">
    <source>
        <dbReference type="EMBL" id="CAA7034344.1"/>
    </source>
</evidence>
<dbReference type="Pfam" id="PF07727">
    <property type="entry name" value="RVT_2"/>
    <property type="match status" value="1"/>
</dbReference>
<evidence type="ECO:0000259" key="1">
    <source>
        <dbReference type="Pfam" id="PF07727"/>
    </source>
</evidence>
<protein>
    <recommendedName>
        <fullName evidence="1">Reverse transcriptase Ty1/copia-type domain-containing protein</fullName>
    </recommendedName>
</protein>
<dbReference type="InterPro" id="IPR043502">
    <property type="entry name" value="DNA/RNA_pol_sf"/>
</dbReference>
<accession>A0A6D2J3D2</accession>
<feature type="domain" description="Reverse transcriptase Ty1/copia-type" evidence="1">
    <location>
        <begin position="61"/>
        <end position="218"/>
    </location>
</feature>
<comment type="caution">
    <text evidence="2">The sequence shown here is derived from an EMBL/GenBank/DDBJ whole genome shotgun (WGS) entry which is preliminary data.</text>
</comment>
<organism evidence="2 3">
    <name type="scientific">Microthlaspi erraticum</name>
    <dbReference type="NCBI Taxonomy" id="1685480"/>
    <lineage>
        <taxon>Eukaryota</taxon>
        <taxon>Viridiplantae</taxon>
        <taxon>Streptophyta</taxon>
        <taxon>Embryophyta</taxon>
        <taxon>Tracheophyta</taxon>
        <taxon>Spermatophyta</taxon>
        <taxon>Magnoliopsida</taxon>
        <taxon>eudicotyledons</taxon>
        <taxon>Gunneridae</taxon>
        <taxon>Pentapetalae</taxon>
        <taxon>rosids</taxon>
        <taxon>malvids</taxon>
        <taxon>Brassicales</taxon>
        <taxon>Brassicaceae</taxon>
        <taxon>Coluteocarpeae</taxon>
        <taxon>Microthlaspi</taxon>
    </lineage>
</organism>
<dbReference type="Proteomes" id="UP000467841">
    <property type="component" value="Unassembled WGS sequence"/>
</dbReference>
<reference evidence="2" key="1">
    <citation type="submission" date="2020-01" db="EMBL/GenBank/DDBJ databases">
        <authorList>
            <person name="Mishra B."/>
        </authorList>
    </citation>
    <scope>NUCLEOTIDE SEQUENCE [LARGE SCALE GENOMIC DNA]</scope>
</reference>
<dbReference type="EMBL" id="CACVBM020001145">
    <property type="protein sequence ID" value="CAA7034344.1"/>
    <property type="molecule type" value="Genomic_DNA"/>
</dbReference>
<name>A0A6D2J3D2_9BRAS</name>
<dbReference type="PANTHER" id="PTHR43383">
    <property type="entry name" value="NODULIN 6"/>
    <property type="match status" value="1"/>
</dbReference>
<evidence type="ECO:0000313" key="3">
    <source>
        <dbReference type="Proteomes" id="UP000467841"/>
    </source>
</evidence>
<dbReference type="SUPFAM" id="SSF56672">
    <property type="entry name" value="DNA/RNA polymerases"/>
    <property type="match status" value="1"/>
</dbReference>